<evidence type="ECO:0000313" key="2">
    <source>
        <dbReference type="Proteomes" id="UP001283361"/>
    </source>
</evidence>
<dbReference type="Proteomes" id="UP001283361">
    <property type="component" value="Unassembled WGS sequence"/>
</dbReference>
<gene>
    <name evidence="1" type="ORF">RRG08_002933</name>
</gene>
<dbReference type="EMBL" id="JAWDGP010001468">
    <property type="protein sequence ID" value="KAK3791578.1"/>
    <property type="molecule type" value="Genomic_DNA"/>
</dbReference>
<proteinExistence type="predicted"/>
<comment type="caution">
    <text evidence="1">The sequence shown here is derived from an EMBL/GenBank/DDBJ whole genome shotgun (WGS) entry which is preliminary data.</text>
</comment>
<evidence type="ECO:0000313" key="1">
    <source>
        <dbReference type="EMBL" id="KAK3791578.1"/>
    </source>
</evidence>
<name>A0AAE1E3J6_9GAST</name>
<organism evidence="1 2">
    <name type="scientific">Elysia crispata</name>
    <name type="common">lettuce slug</name>
    <dbReference type="NCBI Taxonomy" id="231223"/>
    <lineage>
        <taxon>Eukaryota</taxon>
        <taxon>Metazoa</taxon>
        <taxon>Spiralia</taxon>
        <taxon>Lophotrochozoa</taxon>
        <taxon>Mollusca</taxon>
        <taxon>Gastropoda</taxon>
        <taxon>Heterobranchia</taxon>
        <taxon>Euthyneura</taxon>
        <taxon>Panpulmonata</taxon>
        <taxon>Sacoglossa</taxon>
        <taxon>Placobranchoidea</taxon>
        <taxon>Plakobranchidae</taxon>
        <taxon>Elysia</taxon>
    </lineage>
</organism>
<reference evidence="1" key="1">
    <citation type="journal article" date="2023" name="G3 (Bethesda)">
        <title>A reference genome for the long-term kleptoplast-retaining sea slug Elysia crispata morphotype clarki.</title>
        <authorList>
            <person name="Eastman K.E."/>
            <person name="Pendleton A.L."/>
            <person name="Shaikh M.A."/>
            <person name="Suttiyut T."/>
            <person name="Ogas R."/>
            <person name="Tomko P."/>
            <person name="Gavelis G."/>
            <person name="Widhalm J.R."/>
            <person name="Wisecaver J.H."/>
        </authorList>
    </citation>
    <scope>NUCLEOTIDE SEQUENCE</scope>
    <source>
        <strain evidence="1">ECLA1</strain>
    </source>
</reference>
<keyword evidence="2" id="KW-1185">Reference proteome</keyword>
<protein>
    <submittedName>
        <fullName evidence="1">Uncharacterized protein</fullName>
    </submittedName>
</protein>
<dbReference type="AlphaFoldDB" id="A0AAE1E3J6"/>
<sequence>MGGEKEKARVGEKRQVKYLSGLQLKQASGNNRHRCWYRVNLIKTVKITQCQDKLLLPPEVTSSLPLVTNGFVTQA</sequence>
<accession>A0AAE1E3J6</accession>